<protein>
    <recommendedName>
        <fullName evidence="4">4-amino-4-deoxy-L-arabinose transferase</fullName>
    </recommendedName>
</protein>
<feature type="transmembrane region" description="Helical" evidence="1">
    <location>
        <begin position="344"/>
        <end position="361"/>
    </location>
</feature>
<name>A0A1I5TGS2_9PSEU</name>
<feature type="transmembrane region" description="Helical" evidence="1">
    <location>
        <begin position="317"/>
        <end position="337"/>
    </location>
</feature>
<sequence>MSARWAPRLLHGLAVVPVLLAAVQAARAPRAHLLLDYWHVLAEVTDDTGRLLPAMLLDYHLDQPFVVPSLLFWVDAALLGADNRVLTLLTVALLAGTVLLLRGMLPADLGPARRAALTAALAFLLLAPHAAELWLQSTNGISWVPALSGTVLAVFLAHRDRFWSALAAAGLAVLCFGAALPAFFLVATVAWLRGAPSWRVVTAATLGVLVVGGWLLTRPEGDHALATSAAEPDRRLAAFLAVLGAPWSPGPAPVAVLAGTVVAGLAVLALARGMTDRTRRPELAGWVGVVGYALALAALVALGRTTAGEVGVNVGTISRYAVVGGLAAGALLVLGVLHRPRARHVAPLVLLPAVLAFTLGIDKAIEVRSGYDGLGVVPVALRVAAPAALREVSVEPAVVPAARALGAYPFTTDFTLGCAGRELGDRIDVAGLPSAGGTVDTVPVRGDTLLSGWAVVVGAPVDCVLVVDERGTVSGGGITGVARSDAGAAAGGVGDAGFRAVAAPAAPRVIVVVARGGALYRVPPAPG</sequence>
<feature type="transmembrane region" description="Helical" evidence="1">
    <location>
        <begin position="283"/>
        <end position="305"/>
    </location>
</feature>
<feature type="transmembrane region" description="Helical" evidence="1">
    <location>
        <begin position="115"/>
        <end position="135"/>
    </location>
</feature>
<proteinExistence type="predicted"/>
<feature type="transmembrane region" description="Helical" evidence="1">
    <location>
        <begin position="165"/>
        <end position="192"/>
    </location>
</feature>
<organism evidence="2 3">
    <name type="scientific">Amycolatopsis arida</name>
    <dbReference type="NCBI Taxonomy" id="587909"/>
    <lineage>
        <taxon>Bacteria</taxon>
        <taxon>Bacillati</taxon>
        <taxon>Actinomycetota</taxon>
        <taxon>Actinomycetes</taxon>
        <taxon>Pseudonocardiales</taxon>
        <taxon>Pseudonocardiaceae</taxon>
        <taxon>Amycolatopsis</taxon>
    </lineage>
</organism>
<dbReference type="RefSeq" id="WP_092530137.1">
    <property type="nucleotide sequence ID" value="NZ_FOWW01000003.1"/>
</dbReference>
<accession>A0A1I5TGS2</accession>
<keyword evidence="1" id="KW-0472">Membrane</keyword>
<dbReference type="Proteomes" id="UP000198727">
    <property type="component" value="Unassembled WGS sequence"/>
</dbReference>
<feature type="transmembrane region" description="Helical" evidence="1">
    <location>
        <begin position="85"/>
        <end position="103"/>
    </location>
</feature>
<gene>
    <name evidence="2" type="ORF">SAMN05421810_103523</name>
</gene>
<keyword evidence="1" id="KW-0812">Transmembrane</keyword>
<dbReference type="STRING" id="587909.SAMN05421810_103523"/>
<feature type="transmembrane region" description="Helical" evidence="1">
    <location>
        <begin position="141"/>
        <end position="158"/>
    </location>
</feature>
<reference evidence="3" key="1">
    <citation type="submission" date="2016-10" db="EMBL/GenBank/DDBJ databases">
        <authorList>
            <person name="Varghese N."/>
            <person name="Submissions S."/>
        </authorList>
    </citation>
    <scope>NUCLEOTIDE SEQUENCE [LARGE SCALE GENOMIC DNA]</scope>
    <source>
        <strain evidence="3">CGMCC 4.5579</strain>
    </source>
</reference>
<keyword evidence="1" id="KW-1133">Transmembrane helix</keyword>
<feature type="transmembrane region" description="Helical" evidence="1">
    <location>
        <begin position="252"/>
        <end position="271"/>
    </location>
</feature>
<evidence type="ECO:0000313" key="2">
    <source>
        <dbReference type="EMBL" id="SFP82225.1"/>
    </source>
</evidence>
<keyword evidence="3" id="KW-1185">Reference proteome</keyword>
<evidence type="ECO:0000313" key="3">
    <source>
        <dbReference type="Proteomes" id="UP000198727"/>
    </source>
</evidence>
<evidence type="ECO:0008006" key="4">
    <source>
        <dbReference type="Google" id="ProtNLM"/>
    </source>
</evidence>
<dbReference type="EMBL" id="FOWW01000003">
    <property type="protein sequence ID" value="SFP82225.1"/>
    <property type="molecule type" value="Genomic_DNA"/>
</dbReference>
<evidence type="ECO:0000256" key="1">
    <source>
        <dbReference type="SAM" id="Phobius"/>
    </source>
</evidence>
<dbReference type="AlphaFoldDB" id="A0A1I5TGS2"/>